<dbReference type="AlphaFoldDB" id="A0A4R6T246"/>
<sequence length="300" mass="35001">MPGHPQSGTNRLSNRNDFMKKLLKEPLIHFLILGCLIFAYSSWKNKAEESDNVILIDQEEYDYLLSTWKKQWNREPNTDEIEAFLDQYLRQEVFYKEALEMNLDHNDLIIKRRLAQKMEAVSNDLSAMIAPATEDELRAFYNENKKLFSLEPSFSFRQVLFLENETSQLHASLKNFNEKTAFPGQLVNRLSISNSWENAFLNEIDNAFGGDFAKSIESLPLNQWVGPISSGFGNHLVFISKKNPERIAEFEEVKALIQKEFEFRTELETQEKVYQELLKKYEIKITTKSIPQEIINRLAS</sequence>
<evidence type="ECO:0000256" key="1">
    <source>
        <dbReference type="ARBA" id="ARBA00000971"/>
    </source>
</evidence>
<gene>
    <name evidence="7" type="ORF">DFQ04_2958</name>
</gene>
<comment type="caution">
    <text evidence="7">The sequence shown here is derived from an EMBL/GenBank/DDBJ whole genome shotgun (WGS) entry which is preliminary data.</text>
</comment>
<proteinExistence type="predicted"/>
<feature type="domain" description="PpiC" evidence="6">
    <location>
        <begin position="133"/>
        <end position="254"/>
    </location>
</feature>
<comment type="catalytic activity">
    <reaction evidence="1">
        <text>[protein]-peptidylproline (omega=180) = [protein]-peptidylproline (omega=0)</text>
        <dbReference type="Rhea" id="RHEA:16237"/>
        <dbReference type="Rhea" id="RHEA-COMP:10747"/>
        <dbReference type="Rhea" id="RHEA-COMP:10748"/>
        <dbReference type="ChEBI" id="CHEBI:83833"/>
        <dbReference type="ChEBI" id="CHEBI:83834"/>
        <dbReference type="EC" id="5.2.1.8"/>
    </reaction>
</comment>
<keyword evidence="8" id="KW-1185">Reference proteome</keyword>
<evidence type="ECO:0000256" key="4">
    <source>
        <dbReference type="ARBA" id="ARBA00023110"/>
    </source>
</evidence>
<keyword evidence="5 7" id="KW-0413">Isomerase</keyword>
<dbReference type="GO" id="GO:0003755">
    <property type="term" value="F:peptidyl-prolyl cis-trans isomerase activity"/>
    <property type="evidence" value="ECO:0007669"/>
    <property type="project" value="UniProtKB-KW"/>
</dbReference>
<dbReference type="InterPro" id="IPR000297">
    <property type="entry name" value="PPIase_PpiC"/>
</dbReference>
<dbReference type="EMBL" id="SNYF01000008">
    <property type="protein sequence ID" value="TDQ15072.1"/>
    <property type="molecule type" value="Genomic_DNA"/>
</dbReference>
<evidence type="ECO:0000256" key="5">
    <source>
        <dbReference type="ARBA" id="ARBA00023235"/>
    </source>
</evidence>
<dbReference type="EC" id="5.2.1.8" evidence="2"/>
<evidence type="ECO:0000313" key="7">
    <source>
        <dbReference type="EMBL" id="TDQ15072.1"/>
    </source>
</evidence>
<reference evidence="7 8" key="1">
    <citation type="submission" date="2019-03" db="EMBL/GenBank/DDBJ databases">
        <title>Genomic Encyclopedia of Type Strains, Phase III (KMG-III): the genomes of soil and plant-associated and newly described type strains.</title>
        <authorList>
            <person name="Whitman W."/>
        </authorList>
    </citation>
    <scope>NUCLEOTIDE SEQUENCE [LARGE SCALE GENOMIC DNA]</scope>
    <source>
        <strain evidence="7 8">CECT 8446</strain>
    </source>
</reference>
<dbReference type="PANTHER" id="PTHR47245:SF1">
    <property type="entry name" value="FOLDASE PROTEIN PRSA"/>
    <property type="match status" value="1"/>
</dbReference>
<dbReference type="Proteomes" id="UP000294535">
    <property type="component" value="Unassembled WGS sequence"/>
</dbReference>
<keyword evidence="3" id="KW-0732">Signal</keyword>
<keyword evidence="4" id="KW-0697">Rotamase</keyword>
<dbReference type="PANTHER" id="PTHR47245">
    <property type="entry name" value="PEPTIDYLPROLYL ISOMERASE"/>
    <property type="match status" value="1"/>
</dbReference>
<accession>A0A4R6T246</accession>
<name>A0A4R6T246_9BACT</name>
<organism evidence="7 8">
    <name type="scientific">Algoriphagus boseongensis</name>
    <dbReference type="NCBI Taxonomy" id="1442587"/>
    <lineage>
        <taxon>Bacteria</taxon>
        <taxon>Pseudomonadati</taxon>
        <taxon>Bacteroidota</taxon>
        <taxon>Cytophagia</taxon>
        <taxon>Cytophagales</taxon>
        <taxon>Cyclobacteriaceae</taxon>
        <taxon>Algoriphagus</taxon>
    </lineage>
</organism>
<dbReference type="Pfam" id="PF13145">
    <property type="entry name" value="Rotamase_2"/>
    <property type="match status" value="1"/>
</dbReference>
<evidence type="ECO:0000259" key="6">
    <source>
        <dbReference type="Pfam" id="PF13145"/>
    </source>
</evidence>
<protein>
    <recommendedName>
        <fullName evidence="2">peptidylprolyl isomerase</fullName>
        <ecNumber evidence="2">5.2.1.8</ecNumber>
    </recommendedName>
</protein>
<evidence type="ECO:0000313" key="8">
    <source>
        <dbReference type="Proteomes" id="UP000294535"/>
    </source>
</evidence>
<dbReference type="InterPro" id="IPR050245">
    <property type="entry name" value="PrsA_foldase"/>
</dbReference>
<evidence type="ECO:0000256" key="3">
    <source>
        <dbReference type="ARBA" id="ARBA00022729"/>
    </source>
</evidence>
<evidence type="ECO:0000256" key="2">
    <source>
        <dbReference type="ARBA" id="ARBA00013194"/>
    </source>
</evidence>